<name>A0A137S1V4_9GAMM</name>
<dbReference type="Pfam" id="PF13701">
    <property type="entry name" value="DDE_Tnp_1_4"/>
    <property type="match status" value="1"/>
</dbReference>
<sequence>MGGNLQRFTHYLKKTPFERMSASNLRLKLIKVGAVIIRNTRRIRVLMSDSYPYKDELTDLVRRLVPG</sequence>
<dbReference type="InterPro" id="IPR025668">
    <property type="entry name" value="Tnp_DDE_dom"/>
</dbReference>
<organism evidence="2 3">
    <name type="scientific">Marinobacter excellens LAMA 842</name>
    <dbReference type="NCBI Taxonomy" id="1306954"/>
    <lineage>
        <taxon>Bacteria</taxon>
        <taxon>Pseudomonadati</taxon>
        <taxon>Pseudomonadota</taxon>
        <taxon>Gammaproteobacteria</taxon>
        <taxon>Pseudomonadales</taxon>
        <taxon>Marinobacteraceae</taxon>
        <taxon>Marinobacter</taxon>
    </lineage>
</organism>
<proteinExistence type="predicted"/>
<reference evidence="3" key="1">
    <citation type="submission" date="2015-12" db="EMBL/GenBank/DDBJ databases">
        <authorList>
            <person name="Lima A."/>
            <person name="Farahani Zayas N."/>
            <person name="Castro Da Silva M.A."/>
            <person name="Cabral A."/>
            <person name="Pessatti M.L."/>
        </authorList>
    </citation>
    <scope>NUCLEOTIDE SEQUENCE [LARGE SCALE GENOMIC DNA]</scope>
    <source>
        <strain evidence="3">LAMA 842</strain>
    </source>
</reference>
<evidence type="ECO:0000313" key="2">
    <source>
        <dbReference type="EMBL" id="KXO06410.1"/>
    </source>
</evidence>
<protein>
    <recommendedName>
        <fullName evidence="1">Transposase DDE domain-containing protein</fullName>
    </recommendedName>
</protein>
<evidence type="ECO:0000313" key="3">
    <source>
        <dbReference type="Proteomes" id="UP000070282"/>
    </source>
</evidence>
<feature type="domain" description="Transposase DDE" evidence="1">
    <location>
        <begin position="10"/>
        <end position="64"/>
    </location>
</feature>
<dbReference type="EMBL" id="LOCO01000036">
    <property type="protein sequence ID" value="KXO06410.1"/>
    <property type="molecule type" value="Genomic_DNA"/>
</dbReference>
<keyword evidence="3" id="KW-1185">Reference proteome</keyword>
<dbReference type="Proteomes" id="UP000070282">
    <property type="component" value="Unassembled WGS sequence"/>
</dbReference>
<evidence type="ECO:0000259" key="1">
    <source>
        <dbReference type="Pfam" id="PF13701"/>
    </source>
</evidence>
<dbReference type="AlphaFoldDB" id="A0A137S1V4"/>
<accession>A0A137S1V4</accession>
<gene>
    <name evidence="2" type="ORF">J122_4016</name>
</gene>
<comment type="caution">
    <text evidence="2">The sequence shown here is derived from an EMBL/GenBank/DDBJ whole genome shotgun (WGS) entry which is preliminary data.</text>
</comment>
<dbReference type="PATRIC" id="fig|1306954.6.peg.2851"/>